<dbReference type="Proteomes" id="UP000095597">
    <property type="component" value="Unassembled WGS sequence"/>
</dbReference>
<organism evidence="5 6">
    <name type="scientific">Dorea longicatena</name>
    <dbReference type="NCBI Taxonomy" id="88431"/>
    <lineage>
        <taxon>Bacteria</taxon>
        <taxon>Bacillati</taxon>
        <taxon>Bacillota</taxon>
        <taxon>Clostridia</taxon>
        <taxon>Lachnospirales</taxon>
        <taxon>Lachnospiraceae</taxon>
        <taxon>Dorea</taxon>
    </lineage>
</organism>
<dbReference type="PROSITE" id="PS00041">
    <property type="entry name" value="HTH_ARAC_FAMILY_1"/>
    <property type="match status" value="1"/>
</dbReference>
<dbReference type="PRINTS" id="PR00032">
    <property type="entry name" value="HTHARAC"/>
</dbReference>
<dbReference type="GO" id="GO:0043565">
    <property type="term" value="F:sequence-specific DNA binding"/>
    <property type="evidence" value="ECO:0007669"/>
    <property type="project" value="InterPro"/>
</dbReference>
<keyword evidence="3" id="KW-0804">Transcription</keyword>
<dbReference type="PANTHER" id="PTHR43280">
    <property type="entry name" value="ARAC-FAMILY TRANSCRIPTIONAL REGULATOR"/>
    <property type="match status" value="1"/>
</dbReference>
<dbReference type="SUPFAM" id="SSF51182">
    <property type="entry name" value="RmlC-like cupins"/>
    <property type="match status" value="1"/>
</dbReference>
<dbReference type="Pfam" id="PF12833">
    <property type="entry name" value="HTH_18"/>
    <property type="match status" value="1"/>
</dbReference>
<accession>A0A173SEP6</accession>
<dbReference type="Gene3D" id="1.10.10.60">
    <property type="entry name" value="Homeodomain-like"/>
    <property type="match status" value="1"/>
</dbReference>
<dbReference type="SMART" id="SM00342">
    <property type="entry name" value="HTH_ARAC"/>
    <property type="match status" value="1"/>
</dbReference>
<evidence type="ECO:0000313" key="6">
    <source>
        <dbReference type="Proteomes" id="UP000095597"/>
    </source>
</evidence>
<evidence type="ECO:0000256" key="2">
    <source>
        <dbReference type="ARBA" id="ARBA00023125"/>
    </source>
</evidence>
<dbReference type="SUPFAM" id="SSF46689">
    <property type="entry name" value="Homeodomain-like"/>
    <property type="match status" value="1"/>
</dbReference>
<dbReference type="Gene3D" id="2.60.120.10">
    <property type="entry name" value="Jelly Rolls"/>
    <property type="match status" value="1"/>
</dbReference>
<proteinExistence type="predicted"/>
<evidence type="ECO:0000313" key="5">
    <source>
        <dbReference type="EMBL" id="CUM88297.1"/>
    </source>
</evidence>
<sequence length="305" mass="35148">MAYHGVELQNSITIGKIFSIHYFEYMSNFSFAGESHNFWEFICVDKGEVGVTRGKSYTILKKGDLIFHKPNEFHDVKATGGIAPNLVVISFECNDDAMYFFNDRLLQIDETERNLLANIIIEARRCFDCRLDDPYLQNMPLKDPDTFGAQQMIKLYLEHFLIHLIRRYSNPIVLSKKLPKADPPKVTKSNSDAEIFGRIVDYLESHLTTHVTIDQICKDNLIGRSQLQKIFKEHCSLGIIEYFSMLKINAAKELIRTNRMNFTQIAEHLGYTSIHYFSRQFKKVAGMTPSEYASSIKAMAEGEFK</sequence>
<keyword evidence="2" id="KW-0238">DNA-binding</keyword>
<reference evidence="5 6" key="1">
    <citation type="submission" date="2015-09" db="EMBL/GenBank/DDBJ databases">
        <authorList>
            <consortium name="Pathogen Informatics"/>
        </authorList>
    </citation>
    <scope>NUCLEOTIDE SEQUENCE [LARGE SCALE GENOMIC DNA]</scope>
    <source>
        <strain evidence="5 6">2789STDY5834961</strain>
    </source>
</reference>
<evidence type="ECO:0000256" key="3">
    <source>
        <dbReference type="ARBA" id="ARBA00023163"/>
    </source>
</evidence>
<dbReference type="OrthoDB" id="249627at2"/>
<dbReference type="RefSeq" id="WP_055213835.1">
    <property type="nucleotide sequence ID" value="NZ_CP094679.1"/>
</dbReference>
<dbReference type="InterPro" id="IPR014710">
    <property type="entry name" value="RmlC-like_jellyroll"/>
</dbReference>
<dbReference type="AlphaFoldDB" id="A0A173SEP6"/>
<dbReference type="InterPro" id="IPR018060">
    <property type="entry name" value="HTH_AraC"/>
</dbReference>
<dbReference type="PROSITE" id="PS01124">
    <property type="entry name" value="HTH_ARAC_FAMILY_2"/>
    <property type="match status" value="1"/>
</dbReference>
<dbReference type="EMBL" id="CYXO01000004">
    <property type="protein sequence ID" value="CUM88297.1"/>
    <property type="molecule type" value="Genomic_DNA"/>
</dbReference>
<gene>
    <name evidence="5" type="primary">ypdC_1</name>
    <name evidence="5" type="ORF">ERS852573_00971</name>
</gene>
<dbReference type="Pfam" id="PF02311">
    <property type="entry name" value="AraC_binding"/>
    <property type="match status" value="1"/>
</dbReference>
<dbReference type="PANTHER" id="PTHR43280:SF2">
    <property type="entry name" value="HTH-TYPE TRANSCRIPTIONAL REGULATOR EXSA"/>
    <property type="match status" value="1"/>
</dbReference>
<dbReference type="InterPro" id="IPR009057">
    <property type="entry name" value="Homeodomain-like_sf"/>
</dbReference>
<dbReference type="GO" id="GO:0003700">
    <property type="term" value="F:DNA-binding transcription factor activity"/>
    <property type="evidence" value="ECO:0007669"/>
    <property type="project" value="InterPro"/>
</dbReference>
<protein>
    <submittedName>
        <fullName evidence="5">Uncharacterized HTH-type transcriptional regulator ypdC</fullName>
    </submittedName>
</protein>
<dbReference type="InterPro" id="IPR011051">
    <property type="entry name" value="RmlC_Cupin_sf"/>
</dbReference>
<keyword evidence="1" id="KW-0805">Transcription regulation</keyword>
<feature type="domain" description="HTH araC/xylS-type" evidence="4">
    <location>
        <begin position="197"/>
        <end position="295"/>
    </location>
</feature>
<evidence type="ECO:0000259" key="4">
    <source>
        <dbReference type="PROSITE" id="PS01124"/>
    </source>
</evidence>
<dbReference type="InterPro" id="IPR018062">
    <property type="entry name" value="HTH_AraC-typ_CS"/>
</dbReference>
<name>A0A173SEP6_9FIRM</name>
<evidence type="ECO:0000256" key="1">
    <source>
        <dbReference type="ARBA" id="ARBA00023015"/>
    </source>
</evidence>
<dbReference type="InterPro" id="IPR003313">
    <property type="entry name" value="AraC-bd"/>
</dbReference>
<dbReference type="InterPro" id="IPR020449">
    <property type="entry name" value="Tscrpt_reg_AraC-type_HTH"/>
</dbReference>